<dbReference type="OrthoDB" id="1624769at2"/>
<feature type="transmembrane region" description="Helical" evidence="5">
    <location>
        <begin position="31"/>
        <end position="50"/>
    </location>
</feature>
<dbReference type="RefSeq" id="WP_006193188.1">
    <property type="nucleotide sequence ID" value="NC_015437.1"/>
</dbReference>
<keyword evidence="2 5" id="KW-1133">Transmembrane helix</keyword>
<keyword evidence="3 5" id="KW-0472">Membrane</keyword>
<dbReference type="InterPro" id="IPR007688">
    <property type="entry name" value="Conjugal_tfr_TrbL/VirB6"/>
</dbReference>
<dbReference type="AlphaFoldDB" id="C9LWN1"/>
<feature type="transmembrane region" description="Helical" evidence="5">
    <location>
        <begin position="164"/>
        <end position="182"/>
    </location>
</feature>
<feature type="transmembrane region" description="Helical" evidence="5">
    <location>
        <begin position="140"/>
        <end position="158"/>
    </location>
</feature>
<sequence length="367" mass="39583">MNLADVDFFNQLLIFFEDHCMFGYKALAPHAVALIMALGTIDIAATWTLYSGQLRMSEIISRVMKIGLFMFFIINFDKINQAILVSFQYAGLTAAGGTVGGSDILKPSTIITDGFKAIEPVLSSLVSVTSILPGIMSMKLIYIAITLAAYFFIALQILITKIEFNIFATLGVILLPFGALRYTQFLFQRLVSAVFAYGIKLMLMYFLLTLFDSLVTQAGGIPGWTDQANPDLAEMLKYALSYATMAFLIWKIPNLASGFMNGQPALEGHDVINSTRSAIGTGATVASLAYGGATKAASLAGRGMRRIGQSLPVGGASYRSGAGNPVARQSFGGSRIGMALMGNGGKNRENDRHGTRTAKEPQENRDE</sequence>
<dbReference type="Proteomes" id="UP000003505">
    <property type="component" value="Unassembled WGS sequence"/>
</dbReference>
<dbReference type="KEGG" id="ssg:Selsp_0650"/>
<reference evidence="7 8" key="1">
    <citation type="submission" date="2009-09" db="EMBL/GenBank/DDBJ databases">
        <authorList>
            <person name="Weinstock G."/>
            <person name="Sodergren E."/>
            <person name="Clifton S."/>
            <person name="Fulton L."/>
            <person name="Fulton B."/>
            <person name="Courtney L."/>
            <person name="Fronick C."/>
            <person name="Harrison M."/>
            <person name="Strong C."/>
            <person name="Farmer C."/>
            <person name="Delahaunty K."/>
            <person name="Markovic C."/>
            <person name="Hall O."/>
            <person name="Minx P."/>
            <person name="Tomlinson C."/>
            <person name="Mitreva M."/>
            <person name="Nelson J."/>
            <person name="Hou S."/>
            <person name="Wollam A."/>
            <person name="Pepin K.H."/>
            <person name="Johnson M."/>
            <person name="Bhonagiri V."/>
            <person name="Nash W.E."/>
            <person name="Warren W."/>
            <person name="Chinwalla A."/>
            <person name="Mardis E.R."/>
            <person name="Wilson R.K."/>
        </authorList>
    </citation>
    <scope>NUCLEOTIDE SEQUENCE [LARGE SCALE GENOMIC DNA]</scope>
    <source>
        <strain evidence="7">ATCC 35185</strain>
        <strain evidence="8">ATCC 35185 / DSM 20758 / VPI D19B-28</strain>
    </source>
</reference>
<evidence type="ECO:0000313" key="8">
    <source>
        <dbReference type="Proteomes" id="UP000003505"/>
    </source>
</evidence>
<evidence type="ECO:0000256" key="2">
    <source>
        <dbReference type="ARBA" id="ARBA00022989"/>
    </source>
</evidence>
<dbReference type="EMBL" id="CP002637">
    <property type="protein sequence ID" value="AEB99619.1"/>
    <property type="molecule type" value="Genomic_DNA"/>
</dbReference>
<evidence type="ECO:0000313" key="7">
    <source>
        <dbReference type="EMBL" id="EEX76779.1"/>
    </source>
</evidence>
<evidence type="ECO:0000256" key="3">
    <source>
        <dbReference type="ARBA" id="ARBA00023136"/>
    </source>
</evidence>
<evidence type="ECO:0000313" key="6">
    <source>
        <dbReference type="EMBL" id="AEB99619.1"/>
    </source>
</evidence>
<keyword evidence="1 5" id="KW-0812">Transmembrane</keyword>
<dbReference type="Pfam" id="PF04610">
    <property type="entry name" value="TrbL"/>
    <property type="match status" value="1"/>
</dbReference>
<dbReference type="Proteomes" id="UP000011124">
    <property type="component" value="Chromosome"/>
</dbReference>
<proteinExistence type="predicted"/>
<protein>
    <submittedName>
        <fullName evidence="7">P-type conjugative transfer protein TrbL</fullName>
    </submittedName>
</protein>
<dbReference type="EMBL" id="ACKP02000044">
    <property type="protein sequence ID" value="EEX76779.1"/>
    <property type="molecule type" value="Genomic_DNA"/>
</dbReference>
<evidence type="ECO:0000256" key="1">
    <source>
        <dbReference type="ARBA" id="ARBA00022692"/>
    </source>
</evidence>
<feature type="region of interest" description="Disordered" evidence="4">
    <location>
        <begin position="337"/>
        <end position="367"/>
    </location>
</feature>
<evidence type="ECO:0000313" key="9">
    <source>
        <dbReference type="Proteomes" id="UP000011124"/>
    </source>
</evidence>
<feature type="compositionally biased region" description="Basic and acidic residues" evidence="4">
    <location>
        <begin position="346"/>
        <end position="367"/>
    </location>
</feature>
<reference evidence="6 9" key="2">
    <citation type="submission" date="2011-04" db="EMBL/GenBank/DDBJ databases">
        <title>The complete genome of Selenomonas sputigena DSM 20758.</title>
        <authorList>
            <consortium name="US DOE Joint Genome Institute (JGI-PGF)"/>
            <person name="Lucas S."/>
            <person name="Copeland A."/>
            <person name="Lapidus A."/>
            <person name="Bruce D."/>
            <person name="Goodwin L."/>
            <person name="Pitluck S."/>
            <person name="Peters L."/>
            <person name="Kyrpides N."/>
            <person name="Mavromatis K."/>
            <person name="Ivanova N."/>
            <person name="Ovchinnikova G."/>
            <person name="Teshima H."/>
            <person name="Detter J.C."/>
            <person name="Tapia R."/>
            <person name="Han C."/>
            <person name="Land M."/>
            <person name="Hauser L."/>
            <person name="Markowitz V."/>
            <person name="Cheng J.-F."/>
            <person name="Hugenholtz P."/>
            <person name="Woyke T."/>
            <person name="Wu D."/>
            <person name="Gronow S."/>
            <person name="Wellnitz S."/>
            <person name="Schneider S."/>
            <person name="Klenk H.-P."/>
            <person name="Eisen J.A."/>
        </authorList>
    </citation>
    <scope>NUCLEOTIDE SEQUENCE [LARGE SCALE GENOMIC DNA]</scope>
    <source>
        <strain evidence="6">ATCC 35185</strain>
        <strain evidence="9">ATCC 35185 / DSM 20758 / VPI D19B-28</strain>
    </source>
</reference>
<evidence type="ECO:0000256" key="5">
    <source>
        <dbReference type="SAM" id="Phobius"/>
    </source>
</evidence>
<dbReference type="STRING" id="546271.Selsp_0650"/>
<evidence type="ECO:0000256" key="4">
    <source>
        <dbReference type="SAM" id="MobiDB-lite"/>
    </source>
</evidence>
<name>C9LWN1_SELS3</name>
<accession>C9LWN1</accession>
<dbReference type="GO" id="GO:0030255">
    <property type="term" value="P:protein secretion by the type IV secretion system"/>
    <property type="evidence" value="ECO:0007669"/>
    <property type="project" value="InterPro"/>
</dbReference>
<feature type="transmembrane region" description="Helical" evidence="5">
    <location>
        <begin position="194"/>
        <end position="215"/>
    </location>
</feature>
<organism evidence="7 8">
    <name type="scientific">Selenomonas sputigena (strain ATCC 35185 / DSM 20758 / CCUG 44933 / VPI D19B-28)</name>
    <dbReference type="NCBI Taxonomy" id="546271"/>
    <lineage>
        <taxon>Bacteria</taxon>
        <taxon>Bacillati</taxon>
        <taxon>Bacillota</taxon>
        <taxon>Negativicutes</taxon>
        <taxon>Selenomonadales</taxon>
        <taxon>Selenomonadaceae</taxon>
        <taxon>Selenomonas</taxon>
    </lineage>
</organism>
<gene>
    <name evidence="7" type="primary">trbL</name>
    <name evidence="6" type="ordered locus">Selsp_0650</name>
    <name evidence="7" type="ORF">SELSPUOL_01886</name>
</gene>
<keyword evidence="9" id="KW-1185">Reference proteome</keyword>
<dbReference type="HOGENOM" id="CLU_725233_0_0_9"/>
<dbReference type="eggNOG" id="COG3846">
    <property type="taxonomic scope" value="Bacteria"/>
</dbReference>